<dbReference type="SUPFAM" id="SSF56672">
    <property type="entry name" value="DNA/RNA polymerases"/>
    <property type="match status" value="1"/>
</dbReference>
<comment type="function">
    <text evidence="1">Poorly processive, error-prone DNA polymerase involved in untargeted mutagenesis. Copies undamaged DNA at stalled replication forks, which arise in vivo from mismatched or misaligned primer ends. These misaligned primers can be extended by PolIV. Exhibits no 3'-5' exonuclease (proofreading) activity. May be involved in translesional synthesis, in conjunction with the beta clamp from PolIII.</text>
</comment>
<dbReference type="PROSITE" id="PS50878">
    <property type="entry name" value="RT_POL"/>
    <property type="match status" value="1"/>
</dbReference>
<dbReference type="Gene3D" id="3.30.70.270">
    <property type="match status" value="1"/>
</dbReference>
<dbReference type="PANTHER" id="PTHR34047:SF8">
    <property type="entry name" value="PROTEIN YKFC"/>
    <property type="match status" value="1"/>
</dbReference>
<reference evidence="3 4" key="1">
    <citation type="submission" date="2023-06" db="EMBL/GenBank/DDBJ databases">
        <title>Identification and characterization of horizontal gene transfer across gut microbiota members of farm animals based on homology search.</title>
        <authorList>
            <person name="Schwarzerova J."/>
            <person name="Nykrynova M."/>
            <person name="Jureckova K."/>
            <person name="Cejkova D."/>
            <person name="Rychlik I."/>
        </authorList>
    </citation>
    <scope>NUCLEOTIDE SEQUENCE [LARGE SCALE GENOMIC DNA]</scope>
    <source>
        <strain evidence="3 4">153_Feed</strain>
    </source>
</reference>
<feature type="domain" description="Reverse transcriptase" evidence="2">
    <location>
        <begin position="51"/>
        <end position="275"/>
    </location>
</feature>
<dbReference type="CDD" id="cd01651">
    <property type="entry name" value="RT_G2_intron"/>
    <property type="match status" value="1"/>
</dbReference>
<dbReference type="EMBL" id="JAUDEA010000008">
    <property type="protein sequence ID" value="MDM8271311.1"/>
    <property type="molecule type" value="Genomic_DNA"/>
</dbReference>
<dbReference type="InterPro" id="IPR000477">
    <property type="entry name" value="RT_dom"/>
</dbReference>
<sequence length="452" mass="51316">MAASELFKIGFREDHLKFLFLQSLYGTSSVGIDYITTERFISDLDSHVSVISKKVLSGRYSFTPYRQLLVSKGAGKLPRVLSIPTVRDRLTLKALSDILGKTFGNRCKTPQPQLVVSELASAISAKTYPAYIKLDLKDFYGSIPHEPLIKSIRSKIRKRELLQLIQSAISTPTVPFGIKATRPNESGLPQGLSISNQLSNLYASKLDTAVKRKFPEILYKRYVDDILILCSSDEISHIKSFVESTIQNLGLKLSKEKCVDGIIEADAIEYLGYRFQDGIISVRESSKRKIEGSLERTIRAISHANVAKKSTEKTWLYKDLYRRITGCKVTYDGISYTRYGWLFYYSRINDVAYLGKLDSLVRKLANRYNVSLDGELPRFKTAYYQMRFNGRESSYFPVFDFSRPAADIRAQLTGLVAKEIIDSYSDEDIKQLFQQVVNRIIRTLEKDVGVVS</sequence>
<dbReference type="RefSeq" id="WP_289511395.1">
    <property type="nucleotide sequence ID" value="NZ_JAUDEA010000008.1"/>
</dbReference>
<keyword evidence="3" id="KW-0548">Nucleotidyltransferase</keyword>
<keyword evidence="3" id="KW-0808">Transferase</keyword>
<accession>A0ABT7V5Q3</accession>
<dbReference type="InterPro" id="IPR043128">
    <property type="entry name" value="Rev_trsase/Diguanyl_cyclase"/>
</dbReference>
<protein>
    <submittedName>
        <fullName evidence="3">Reverse transcriptase domain-containing protein</fullName>
    </submittedName>
</protein>
<evidence type="ECO:0000313" key="3">
    <source>
        <dbReference type="EMBL" id="MDM8271311.1"/>
    </source>
</evidence>
<gene>
    <name evidence="3" type="ORF">QUW25_06470</name>
</gene>
<dbReference type="InterPro" id="IPR051083">
    <property type="entry name" value="GrpII_Intron_Splice-Mob/Def"/>
</dbReference>
<proteinExistence type="predicted"/>
<reference evidence="3 4" key="3">
    <citation type="submission" date="2023-06" db="EMBL/GenBank/DDBJ databases">
        <authorList>
            <person name="Zeman M."/>
            <person name="Kubasova T."/>
            <person name="Jahodarova E."/>
            <person name="Nykrynova M."/>
            <person name="Rychlik I."/>
        </authorList>
    </citation>
    <scope>NUCLEOTIDE SEQUENCE [LARGE SCALE GENOMIC DNA]</scope>
    <source>
        <strain evidence="3 4">153_Feed</strain>
    </source>
</reference>
<organism evidence="3 4">
    <name type="scientific">Thermophilibacter provencensis</name>
    <dbReference type="NCBI Taxonomy" id="1852386"/>
    <lineage>
        <taxon>Bacteria</taxon>
        <taxon>Bacillati</taxon>
        <taxon>Actinomycetota</taxon>
        <taxon>Coriobacteriia</taxon>
        <taxon>Coriobacteriales</taxon>
        <taxon>Atopobiaceae</taxon>
        <taxon>Thermophilibacter</taxon>
    </lineage>
</organism>
<keyword evidence="3" id="KW-0695">RNA-directed DNA polymerase</keyword>
<reference evidence="4" key="2">
    <citation type="submission" date="2023-06" db="EMBL/GenBank/DDBJ databases">
        <title>Identification and characterization of horizontal gene transfer across gut microbiota members of farm animals based on homology search.</title>
        <authorList>
            <person name="Zeman M."/>
            <person name="Kubasova T."/>
            <person name="Jahodarova E."/>
            <person name="Nykrynova M."/>
            <person name="Rychlik I."/>
        </authorList>
    </citation>
    <scope>NUCLEOTIDE SEQUENCE [LARGE SCALE GENOMIC DNA]</scope>
    <source>
        <strain evidence="4">153_Feed</strain>
    </source>
</reference>
<comment type="caution">
    <text evidence="3">The sequence shown here is derived from an EMBL/GenBank/DDBJ whole genome shotgun (WGS) entry which is preliminary data.</text>
</comment>
<evidence type="ECO:0000313" key="4">
    <source>
        <dbReference type="Proteomes" id="UP001529256"/>
    </source>
</evidence>
<keyword evidence="4" id="KW-1185">Reference proteome</keyword>
<evidence type="ECO:0000259" key="2">
    <source>
        <dbReference type="PROSITE" id="PS50878"/>
    </source>
</evidence>
<evidence type="ECO:0000256" key="1">
    <source>
        <dbReference type="ARBA" id="ARBA00025589"/>
    </source>
</evidence>
<name>A0ABT7V5Q3_9ACTN</name>
<dbReference type="InterPro" id="IPR043502">
    <property type="entry name" value="DNA/RNA_pol_sf"/>
</dbReference>
<dbReference type="Pfam" id="PF00078">
    <property type="entry name" value="RVT_1"/>
    <property type="match status" value="1"/>
</dbReference>
<dbReference type="GO" id="GO:0003964">
    <property type="term" value="F:RNA-directed DNA polymerase activity"/>
    <property type="evidence" value="ECO:0007669"/>
    <property type="project" value="UniProtKB-KW"/>
</dbReference>
<dbReference type="Proteomes" id="UP001529256">
    <property type="component" value="Unassembled WGS sequence"/>
</dbReference>
<dbReference type="PANTHER" id="PTHR34047">
    <property type="entry name" value="NUCLEAR INTRON MATURASE 1, MITOCHONDRIAL-RELATED"/>
    <property type="match status" value="1"/>
</dbReference>